<organism evidence="2 3">
    <name type="scientific">Rhodotorula toruloides</name>
    <name type="common">Yeast</name>
    <name type="synonym">Rhodosporidium toruloides</name>
    <dbReference type="NCBI Taxonomy" id="5286"/>
    <lineage>
        <taxon>Eukaryota</taxon>
        <taxon>Fungi</taxon>
        <taxon>Dikarya</taxon>
        <taxon>Basidiomycota</taxon>
        <taxon>Pucciniomycotina</taxon>
        <taxon>Microbotryomycetes</taxon>
        <taxon>Sporidiobolales</taxon>
        <taxon>Sporidiobolaceae</taxon>
        <taxon>Rhodotorula</taxon>
    </lineage>
</organism>
<dbReference type="EMBL" id="LCTV02000003">
    <property type="protein sequence ID" value="PRQ76335.1"/>
    <property type="molecule type" value="Genomic_DNA"/>
</dbReference>
<feature type="compositionally biased region" description="Basic and acidic residues" evidence="1">
    <location>
        <begin position="87"/>
        <end position="99"/>
    </location>
</feature>
<comment type="caution">
    <text evidence="2">The sequence shown here is derived from an EMBL/GenBank/DDBJ whole genome shotgun (WGS) entry which is preliminary data.</text>
</comment>
<dbReference type="OrthoDB" id="10458400at2759"/>
<feature type="region of interest" description="Disordered" evidence="1">
    <location>
        <begin position="1"/>
        <end position="103"/>
    </location>
</feature>
<name>A0A2T0AEA9_RHOTO</name>
<dbReference type="Proteomes" id="UP000239560">
    <property type="component" value="Unassembled WGS sequence"/>
</dbReference>
<feature type="compositionally biased region" description="Basic and acidic residues" evidence="1">
    <location>
        <begin position="18"/>
        <end position="27"/>
    </location>
</feature>
<protein>
    <submittedName>
        <fullName evidence="2">Uncharacterized protein</fullName>
    </submittedName>
</protein>
<reference evidence="2 3" key="1">
    <citation type="journal article" date="2018" name="Elife">
        <title>Functional genomics of lipid metabolism in the oleaginous yeast Rhodosporidium toruloides.</title>
        <authorList>
            <person name="Coradetti S.T."/>
            <person name="Pinel D."/>
            <person name="Geiselman G."/>
            <person name="Ito M."/>
            <person name="Mondo S."/>
            <person name="Reilly M.C."/>
            <person name="Cheng Y.F."/>
            <person name="Bauer S."/>
            <person name="Grigoriev I."/>
            <person name="Gladden J.M."/>
            <person name="Simmons B.A."/>
            <person name="Brem R."/>
            <person name="Arkin A.P."/>
            <person name="Skerker J.M."/>
        </authorList>
    </citation>
    <scope>NUCLEOTIDE SEQUENCE [LARGE SCALE GENOMIC DNA]</scope>
    <source>
        <strain evidence="2 3">NBRC 0880</strain>
    </source>
</reference>
<accession>A0A2T0AEA9</accession>
<evidence type="ECO:0000313" key="2">
    <source>
        <dbReference type="EMBL" id="PRQ76335.1"/>
    </source>
</evidence>
<proteinExistence type="predicted"/>
<evidence type="ECO:0000313" key="3">
    <source>
        <dbReference type="Proteomes" id="UP000239560"/>
    </source>
</evidence>
<dbReference type="AlphaFoldDB" id="A0A2T0AEA9"/>
<sequence>MLTRCTKKMSSQHNRHGRIFDTYEQHQPRALNYVPDPETVAVSRRRMQQQQESPALPPAAFQVGRREQMPPPPPPKDDHPQWPTRKSSRDALKPLDYKRSSTASTWGRNLASEIENVEAPPLPHMGEIPIIYRREPHDVDRDAEEERARRRELRRRDRKHVLEQAAVVRPGTAAFLRPTLVHISKSRSRSPPVFKHQQRQEE</sequence>
<gene>
    <name evidence="2" type="ORF">AAT19DRAFT_13357</name>
</gene>
<evidence type="ECO:0000256" key="1">
    <source>
        <dbReference type="SAM" id="MobiDB-lite"/>
    </source>
</evidence>
<feature type="region of interest" description="Disordered" evidence="1">
    <location>
        <begin position="183"/>
        <end position="202"/>
    </location>
</feature>